<keyword evidence="2" id="KW-1185">Reference proteome</keyword>
<proteinExistence type="predicted"/>
<gene>
    <name evidence="1" type="ORF">CCAM_LOCUS42849</name>
</gene>
<reference evidence="1 2" key="1">
    <citation type="submission" date="2018-04" db="EMBL/GenBank/DDBJ databases">
        <authorList>
            <person name="Vogel A."/>
        </authorList>
    </citation>
    <scope>NUCLEOTIDE SEQUENCE [LARGE SCALE GENOMIC DNA]</scope>
</reference>
<evidence type="ECO:0000313" key="2">
    <source>
        <dbReference type="Proteomes" id="UP000595140"/>
    </source>
</evidence>
<sequence length="73" mass="8196">MVENQAAWGNFRTRLWSCRCNRATIGDSWFIVGGGNGSTDCLELRTAFNSLTYEELSAKTMLVKEFDLETILG</sequence>
<name>A0A484NJ93_9ASTE</name>
<protein>
    <submittedName>
        <fullName evidence="1">Uncharacterized protein</fullName>
    </submittedName>
</protein>
<dbReference type="AlphaFoldDB" id="A0A484NJ93"/>
<dbReference type="Proteomes" id="UP000595140">
    <property type="component" value="Unassembled WGS sequence"/>
</dbReference>
<accession>A0A484NJ93</accession>
<dbReference type="EMBL" id="OOIL02006729">
    <property type="protein sequence ID" value="VFR01074.1"/>
    <property type="molecule type" value="Genomic_DNA"/>
</dbReference>
<organism evidence="1 2">
    <name type="scientific">Cuscuta campestris</name>
    <dbReference type="NCBI Taxonomy" id="132261"/>
    <lineage>
        <taxon>Eukaryota</taxon>
        <taxon>Viridiplantae</taxon>
        <taxon>Streptophyta</taxon>
        <taxon>Embryophyta</taxon>
        <taxon>Tracheophyta</taxon>
        <taxon>Spermatophyta</taxon>
        <taxon>Magnoliopsida</taxon>
        <taxon>eudicotyledons</taxon>
        <taxon>Gunneridae</taxon>
        <taxon>Pentapetalae</taxon>
        <taxon>asterids</taxon>
        <taxon>lamiids</taxon>
        <taxon>Solanales</taxon>
        <taxon>Convolvulaceae</taxon>
        <taxon>Cuscuteae</taxon>
        <taxon>Cuscuta</taxon>
        <taxon>Cuscuta subgen. Grammica</taxon>
        <taxon>Cuscuta sect. Cleistogrammica</taxon>
    </lineage>
</organism>
<evidence type="ECO:0000313" key="1">
    <source>
        <dbReference type="EMBL" id="VFR01074.1"/>
    </source>
</evidence>